<dbReference type="GO" id="GO:0000324">
    <property type="term" value="C:fungal-type vacuole"/>
    <property type="evidence" value="ECO:0007669"/>
    <property type="project" value="TreeGrafter"/>
</dbReference>
<evidence type="ECO:0000256" key="7">
    <source>
        <dbReference type="ARBA" id="ARBA00023326"/>
    </source>
</evidence>
<gene>
    <name evidence="11" type="ORF">FA14DRAFT_127025</name>
</gene>
<dbReference type="Gene3D" id="1.50.10.10">
    <property type="match status" value="1"/>
</dbReference>
<keyword evidence="6 11" id="KW-0326">Glycosidase</keyword>
<dbReference type="InterPro" id="IPR012341">
    <property type="entry name" value="6hp_glycosidase-like_sf"/>
</dbReference>
<feature type="domain" description="GH15-like" evidence="10">
    <location>
        <begin position="67"/>
        <end position="537"/>
    </location>
</feature>
<dbReference type="PRINTS" id="PR00736">
    <property type="entry name" value="GLHYDRLASE15"/>
</dbReference>
<dbReference type="AlphaFoldDB" id="A0A316V9E6"/>
<dbReference type="EMBL" id="KZ819606">
    <property type="protein sequence ID" value="PWN32105.1"/>
    <property type="molecule type" value="Genomic_DNA"/>
</dbReference>
<evidence type="ECO:0000256" key="4">
    <source>
        <dbReference type="ARBA" id="ARBA00022801"/>
    </source>
</evidence>
<evidence type="ECO:0000259" key="10">
    <source>
        <dbReference type="Pfam" id="PF00723"/>
    </source>
</evidence>
<dbReference type="FunCoup" id="A0A316V9E6">
    <property type="interactions" value="41"/>
</dbReference>
<keyword evidence="7" id="KW-0624">Polysaccharide degradation</keyword>
<comment type="catalytic activity">
    <reaction evidence="1">
        <text>Hydrolysis of terminal (1-&gt;4)-linked alpha-D-glucose residues successively from non-reducing ends of the chains with release of beta-D-glucose.</text>
        <dbReference type="EC" id="3.2.1.3"/>
    </reaction>
</comment>
<evidence type="ECO:0000256" key="5">
    <source>
        <dbReference type="ARBA" id="ARBA00023277"/>
    </source>
</evidence>
<dbReference type="InterPro" id="IPR008928">
    <property type="entry name" value="6-hairpin_glycosidase_sf"/>
</dbReference>
<dbReference type="GO" id="GO:0004339">
    <property type="term" value="F:glucan 1,4-alpha-glucosidase activity"/>
    <property type="evidence" value="ECO:0007669"/>
    <property type="project" value="UniProtKB-EC"/>
</dbReference>
<comment type="similarity">
    <text evidence="2">Belongs to the glycosyl hydrolase 15 family.</text>
</comment>
<evidence type="ECO:0000256" key="2">
    <source>
        <dbReference type="ARBA" id="ARBA00006188"/>
    </source>
</evidence>
<accession>A0A316V9E6</accession>
<dbReference type="InParanoid" id="A0A316V9E6"/>
<dbReference type="InterPro" id="IPR000165">
    <property type="entry name" value="Glucoamylase"/>
</dbReference>
<name>A0A316V9E6_9BASI</name>
<proteinExistence type="inferred from homology"/>
<evidence type="ECO:0000256" key="1">
    <source>
        <dbReference type="ARBA" id="ARBA00001863"/>
    </source>
</evidence>
<evidence type="ECO:0000256" key="8">
    <source>
        <dbReference type="ARBA" id="ARBA00033442"/>
    </source>
</evidence>
<dbReference type="OrthoDB" id="6123450at2759"/>
<evidence type="ECO:0000256" key="6">
    <source>
        <dbReference type="ARBA" id="ARBA00023295"/>
    </source>
</evidence>
<evidence type="ECO:0000256" key="9">
    <source>
        <dbReference type="ARBA" id="ARBA00033473"/>
    </source>
</evidence>
<evidence type="ECO:0000256" key="3">
    <source>
        <dbReference type="ARBA" id="ARBA00012593"/>
    </source>
</evidence>
<evidence type="ECO:0000313" key="11">
    <source>
        <dbReference type="EMBL" id="PWN32105.1"/>
    </source>
</evidence>
<keyword evidence="5" id="KW-0119">Carbohydrate metabolism</keyword>
<dbReference type="STRING" id="1280837.A0A316V9E6"/>
<organism evidence="11 12">
    <name type="scientific">Meira miltonrushii</name>
    <dbReference type="NCBI Taxonomy" id="1280837"/>
    <lineage>
        <taxon>Eukaryota</taxon>
        <taxon>Fungi</taxon>
        <taxon>Dikarya</taxon>
        <taxon>Basidiomycota</taxon>
        <taxon>Ustilaginomycotina</taxon>
        <taxon>Exobasidiomycetes</taxon>
        <taxon>Exobasidiales</taxon>
        <taxon>Brachybasidiaceae</taxon>
        <taxon>Meira</taxon>
    </lineage>
</organism>
<keyword evidence="12" id="KW-1185">Reference proteome</keyword>
<dbReference type="EC" id="3.2.1.3" evidence="3"/>
<dbReference type="InterPro" id="IPR011613">
    <property type="entry name" value="GH15-like"/>
</dbReference>
<protein>
    <recommendedName>
        <fullName evidence="3">glucan 1,4-alpha-glucosidase</fullName>
        <ecNumber evidence="3">3.2.1.3</ecNumber>
    </recommendedName>
    <alternativeName>
        <fullName evidence="9">1,4-alpha-D-glucan glucohydrolase</fullName>
    </alternativeName>
    <alternativeName>
        <fullName evidence="8">Glucan 1,4-alpha-glucosidase</fullName>
    </alternativeName>
</protein>
<evidence type="ECO:0000313" key="12">
    <source>
        <dbReference type="Proteomes" id="UP000245771"/>
    </source>
</evidence>
<dbReference type="Pfam" id="PF00723">
    <property type="entry name" value="Glyco_hydro_15"/>
    <property type="match status" value="1"/>
</dbReference>
<dbReference type="PANTHER" id="PTHR31616:SF9">
    <property type="entry name" value="GLUCOAMYLASE, INTRACELLULAR SPORULATION-SPECIFIC"/>
    <property type="match status" value="1"/>
</dbReference>
<dbReference type="PANTHER" id="PTHR31616">
    <property type="entry name" value="TREHALASE"/>
    <property type="match status" value="1"/>
</dbReference>
<sequence length="549" mass="61100">MEDINVRLVASLVVGVTATAFAVRQLSGDQIQSLFSSRAKERRHIAPSVKAKLALWRKLDLRSLQSLTYLLAAFGPKGYNAPGCSPGCMIASPSRPEDRPGGKDENENYFFQWPRDSALCLREVIRRAILAEQGRTVGVQNENAFELHTIIRDFAKMSIKLQHTANRSGTFQTGGLGEPKFNVDGSSFEADWGRPQNDGPALRAISMLFYANYLLSIDDKEALDYVRSTLYRSSAATSSSLIKDDLDYVARAWQENSYELWEEVSADVKNGGGHFHTLMVQRRALLAGAQFAVRPEIGDAWSAGRYRTAAKAITKHLETFWNPEGKLEREGGPQYEDGPLAIHWDDDRNLGKIPKKLLHKPHVIGTDRALVTLDRLVDVFKIVYPINAKRSPSTGVLCGRYPEDVYDGVQQSIGHPWFLCTHAIAEVLAITAQHFAALPYLPIVVTKETQDFWTKVGNAAAGCQIETNIDVGTFKRGDPIYEQLTAGLWSMSDAYLAVCDEYVGEADMMSEQIERNRGKMRGARELSWSYASFMSAIAARQGHFLGLRS</sequence>
<dbReference type="GO" id="GO:0000272">
    <property type="term" value="P:polysaccharide catabolic process"/>
    <property type="evidence" value="ECO:0007669"/>
    <property type="project" value="UniProtKB-KW"/>
</dbReference>
<dbReference type="SUPFAM" id="SSF48208">
    <property type="entry name" value="Six-hairpin glycosidases"/>
    <property type="match status" value="1"/>
</dbReference>
<keyword evidence="4" id="KW-0378">Hydrolase</keyword>
<dbReference type="Proteomes" id="UP000245771">
    <property type="component" value="Unassembled WGS sequence"/>
</dbReference>
<dbReference type="RefSeq" id="XP_025352407.1">
    <property type="nucleotide sequence ID" value="XM_025496772.1"/>
</dbReference>
<dbReference type="GeneID" id="37018553"/>
<reference evidence="11 12" key="1">
    <citation type="journal article" date="2018" name="Mol. Biol. Evol.">
        <title>Broad Genomic Sampling Reveals a Smut Pathogenic Ancestry of the Fungal Clade Ustilaginomycotina.</title>
        <authorList>
            <person name="Kijpornyongpan T."/>
            <person name="Mondo S.J."/>
            <person name="Barry K."/>
            <person name="Sandor L."/>
            <person name="Lee J."/>
            <person name="Lipzen A."/>
            <person name="Pangilinan J."/>
            <person name="LaButti K."/>
            <person name="Hainaut M."/>
            <person name="Henrissat B."/>
            <person name="Grigoriev I.V."/>
            <person name="Spatafora J.W."/>
            <person name="Aime M.C."/>
        </authorList>
    </citation>
    <scope>NUCLEOTIDE SEQUENCE [LARGE SCALE GENOMIC DNA]</scope>
    <source>
        <strain evidence="11 12">MCA 3882</strain>
    </source>
</reference>